<protein>
    <submittedName>
        <fullName evidence="1">DeSI-like protein</fullName>
    </submittedName>
</protein>
<dbReference type="AlphaFoldDB" id="A0A1D6P1Q2"/>
<gene>
    <name evidence="1" type="ORF">ZEAMMB73_Zm00001d046249</name>
</gene>
<evidence type="ECO:0000313" key="1">
    <source>
        <dbReference type="EMBL" id="AQL03970.1"/>
    </source>
</evidence>
<accession>A0A1D6P1Q2</accession>
<reference evidence="1" key="1">
    <citation type="submission" date="2015-12" db="EMBL/GenBank/DDBJ databases">
        <title>Update maize B73 reference genome by single molecule sequencing technologies.</title>
        <authorList>
            <consortium name="Maize Genome Sequencing Project"/>
            <person name="Ware D."/>
        </authorList>
    </citation>
    <scope>NUCLEOTIDE SEQUENCE</scope>
    <source>
        <tissue evidence="1">Seedling</tissue>
    </source>
</reference>
<organism evidence="1">
    <name type="scientific">Zea mays</name>
    <name type="common">Maize</name>
    <dbReference type="NCBI Taxonomy" id="4577"/>
    <lineage>
        <taxon>Eukaryota</taxon>
        <taxon>Viridiplantae</taxon>
        <taxon>Streptophyta</taxon>
        <taxon>Embryophyta</taxon>
        <taxon>Tracheophyta</taxon>
        <taxon>Spermatophyta</taxon>
        <taxon>Magnoliopsida</taxon>
        <taxon>Liliopsida</taxon>
        <taxon>Poales</taxon>
        <taxon>Poaceae</taxon>
        <taxon>PACMAD clade</taxon>
        <taxon>Panicoideae</taxon>
        <taxon>Andropogonodae</taxon>
        <taxon>Andropogoneae</taxon>
        <taxon>Tripsacinae</taxon>
        <taxon>Zea</taxon>
    </lineage>
</organism>
<proteinExistence type="predicted"/>
<dbReference type="EMBL" id="CM000785">
    <property type="protein sequence ID" value="AQL03970.1"/>
    <property type="molecule type" value="Genomic_DNA"/>
</dbReference>
<sequence length="85" mass="9437">MEDNPNYFQAPFAIAFYQKACGLSQLKQSILETVVSQSHVVLLSVNLDGSNTTSNDNSDEDELEDKHLLPTTSVGEDTIVKEIHR</sequence>
<name>A0A1D6P1Q2_MAIZE</name>